<name>A0A4Y2RHL1_ARAVE</name>
<dbReference type="OrthoDB" id="10017160at2759"/>
<dbReference type="Proteomes" id="UP000499080">
    <property type="component" value="Unassembled WGS sequence"/>
</dbReference>
<dbReference type="AlphaFoldDB" id="A0A4Y2RHL1"/>
<protein>
    <recommendedName>
        <fullName evidence="3">Histone-lysine N-methyltransferase SETMAR</fullName>
    </recommendedName>
</protein>
<dbReference type="InterPro" id="IPR036397">
    <property type="entry name" value="RNaseH_sf"/>
</dbReference>
<dbReference type="Gene3D" id="3.30.420.10">
    <property type="entry name" value="Ribonuclease H-like superfamily/Ribonuclease H"/>
    <property type="match status" value="1"/>
</dbReference>
<gene>
    <name evidence="1" type="ORF">AVEN_141478_1</name>
</gene>
<accession>A0A4Y2RHL1</accession>
<dbReference type="InterPro" id="IPR052709">
    <property type="entry name" value="Transposase-MT_Hybrid"/>
</dbReference>
<dbReference type="EMBL" id="BGPR01017159">
    <property type="protein sequence ID" value="GBN75282.1"/>
    <property type="molecule type" value="Genomic_DNA"/>
</dbReference>
<comment type="caution">
    <text evidence="1">The sequence shown here is derived from an EMBL/GenBank/DDBJ whole genome shotgun (WGS) entry which is preliminary data.</text>
</comment>
<reference evidence="1 2" key="1">
    <citation type="journal article" date="2019" name="Sci. Rep.">
        <title>Orb-weaving spider Araneus ventricosus genome elucidates the spidroin gene catalogue.</title>
        <authorList>
            <person name="Kono N."/>
            <person name="Nakamura H."/>
            <person name="Ohtoshi R."/>
            <person name="Moran D.A.P."/>
            <person name="Shinohara A."/>
            <person name="Yoshida Y."/>
            <person name="Fujiwara M."/>
            <person name="Mori M."/>
            <person name="Tomita M."/>
            <person name="Arakawa K."/>
        </authorList>
    </citation>
    <scope>NUCLEOTIDE SEQUENCE [LARGE SCALE GENOMIC DNA]</scope>
</reference>
<evidence type="ECO:0000313" key="1">
    <source>
        <dbReference type="EMBL" id="GBN75282.1"/>
    </source>
</evidence>
<evidence type="ECO:0000313" key="2">
    <source>
        <dbReference type="Proteomes" id="UP000499080"/>
    </source>
</evidence>
<evidence type="ECO:0008006" key="3">
    <source>
        <dbReference type="Google" id="ProtNLM"/>
    </source>
</evidence>
<dbReference type="PANTHER" id="PTHR46060:SF1">
    <property type="entry name" value="MARINER MOS1 TRANSPOSASE-LIKE PROTEIN"/>
    <property type="match status" value="1"/>
</dbReference>
<proteinExistence type="predicted"/>
<organism evidence="1 2">
    <name type="scientific">Araneus ventricosus</name>
    <name type="common">Orbweaver spider</name>
    <name type="synonym">Epeira ventricosa</name>
    <dbReference type="NCBI Taxonomy" id="182803"/>
    <lineage>
        <taxon>Eukaryota</taxon>
        <taxon>Metazoa</taxon>
        <taxon>Ecdysozoa</taxon>
        <taxon>Arthropoda</taxon>
        <taxon>Chelicerata</taxon>
        <taxon>Arachnida</taxon>
        <taxon>Araneae</taxon>
        <taxon>Araneomorphae</taxon>
        <taxon>Entelegynae</taxon>
        <taxon>Araneoidea</taxon>
        <taxon>Araneidae</taxon>
        <taxon>Araneus</taxon>
    </lineage>
</organism>
<sequence length="98" mass="11217">MSGRIDAPAKCELRSDIRLFQAKDWFVENDQCSCFLSDFTRMRRALPTSGDVLIRDNTRPHSAVVTQQVLAQFKWEASDHPAYSPDLATSDFHLFPEL</sequence>
<dbReference type="GO" id="GO:0003676">
    <property type="term" value="F:nucleic acid binding"/>
    <property type="evidence" value="ECO:0007669"/>
    <property type="project" value="InterPro"/>
</dbReference>
<keyword evidence="2" id="KW-1185">Reference proteome</keyword>
<dbReference type="PANTHER" id="PTHR46060">
    <property type="entry name" value="MARINER MOS1 TRANSPOSASE-LIKE PROTEIN"/>
    <property type="match status" value="1"/>
</dbReference>